<dbReference type="GO" id="GO:0003676">
    <property type="term" value="F:nucleic acid binding"/>
    <property type="evidence" value="ECO:0007669"/>
    <property type="project" value="InterPro"/>
</dbReference>
<keyword evidence="3" id="KW-1185">Reference proteome</keyword>
<dbReference type="PROSITE" id="PS50994">
    <property type="entry name" value="INTEGRASE"/>
    <property type="match status" value="1"/>
</dbReference>
<name>A0A6L2PBT5_COPFO</name>
<dbReference type="GO" id="GO:0015074">
    <property type="term" value="P:DNA integration"/>
    <property type="evidence" value="ECO:0007669"/>
    <property type="project" value="InterPro"/>
</dbReference>
<dbReference type="AlphaFoldDB" id="A0A6L2PBT5"/>
<evidence type="ECO:0000313" key="3">
    <source>
        <dbReference type="Proteomes" id="UP000502823"/>
    </source>
</evidence>
<accession>A0A6L2PBT5</accession>
<dbReference type="Gene3D" id="3.30.420.10">
    <property type="entry name" value="Ribonuclease H-like superfamily/Ribonuclease H"/>
    <property type="match status" value="1"/>
</dbReference>
<dbReference type="Proteomes" id="UP000502823">
    <property type="component" value="Unassembled WGS sequence"/>
</dbReference>
<dbReference type="Pfam" id="PF00665">
    <property type="entry name" value="rve"/>
    <property type="match status" value="1"/>
</dbReference>
<dbReference type="InterPro" id="IPR001584">
    <property type="entry name" value="Integrase_cat-core"/>
</dbReference>
<comment type="caution">
    <text evidence="2">The sequence shown here is derived from an EMBL/GenBank/DDBJ whole genome shotgun (WGS) entry which is preliminary data.</text>
</comment>
<dbReference type="PANTHER" id="PTHR37984:SF15">
    <property type="entry name" value="INTEGRASE CATALYTIC DOMAIN-CONTAINING PROTEIN"/>
    <property type="match status" value="1"/>
</dbReference>
<dbReference type="InterPro" id="IPR012337">
    <property type="entry name" value="RNaseH-like_sf"/>
</dbReference>
<feature type="non-terminal residue" evidence="2">
    <location>
        <position position="1"/>
    </location>
</feature>
<dbReference type="InterPro" id="IPR050951">
    <property type="entry name" value="Retrovirus_Pol_polyprotein"/>
</dbReference>
<protein>
    <recommendedName>
        <fullName evidence="1">Integrase catalytic domain-containing protein</fullName>
    </recommendedName>
</protein>
<reference evidence="3" key="1">
    <citation type="submission" date="2020-01" db="EMBL/GenBank/DDBJ databases">
        <title>Draft genome sequence of the Termite Coptotermes fromosanus.</title>
        <authorList>
            <person name="Itakura S."/>
            <person name="Yosikawa Y."/>
            <person name="Umezawa K."/>
        </authorList>
    </citation>
    <scope>NUCLEOTIDE SEQUENCE [LARGE SCALE GENOMIC DNA]</scope>
</reference>
<feature type="domain" description="Integrase catalytic" evidence="1">
    <location>
        <begin position="12"/>
        <end position="121"/>
    </location>
</feature>
<dbReference type="SUPFAM" id="SSF53098">
    <property type="entry name" value="Ribonuclease H-like"/>
    <property type="match status" value="1"/>
</dbReference>
<dbReference type="InterPro" id="IPR036397">
    <property type="entry name" value="RNaseH_sf"/>
</dbReference>
<gene>
    <name evidence="2" type="ORF">Cfor_02829</name>
</gene>
<sequence>PRQKATMEITTTANRPFDKCEPDIVGLTTVMNKGNRYVITFQDEITKFVAALPIPNQEVKTVAGEFMRNVVLKFGTPDVILTDQGSNFLSGLFKRTGKLPRVKKLQTTAFYPESNRTLSSH</sequence>
<dbReference type="OrthoDB" id="441971at2759"/>
<organism evidence="2 3">
    <name type="scientific">Coptotermes formosanus</name>
    <name type="common">Formosan subterranean termite</name>
    <dbReference type="NCBI Taxonomy" id="36987"/>
    <lineage>
        <taxon>Eukaryota</taxon>
        <taxon>Metazoa</taxon>
        <taxon>Ecdysozoa</taxon>
        <taxon>Arthropoda</taxon>
        <taxon>Hexapoda</taxon>
        <taxon>Insecta</taxon>
        <taxon>Pterygota</taxon>
        <taxon>Neoptera</taxon>
        <taxon>Polyneoptera</taxon>
        <taxon>Dictyoptera</taxon>
        <taxon>Blattodea</taxon>
        <taxon>Blattoidea</taxon>
        <taxon>Termitoidae</taxon>
        <taxon>Rhinotermitidae</taxon>
        <taxon>Coptotermes</taxon>
    </lineage>
</organism>
<dbReference type="InParanoid" id="A0A6L2PBT5"/>
<evidence type="ECO:0000313" key="2">
    <source>
        <dbReference type="EMBL" id="GFG29979.1"/>
    </source>
</evidence>
<dbReference type="PANTHER" id="PTHR37984">
    <property type="entry name" value="PROTEIN CBG26694"/>
    <property type="match status" value="1"/>
</dbReference>
<dbReference type="EMBL" id="BLKM01000188">
    <property type="protein sequence ID" value="GFG29979.1"/>
    <property type="molecule type" value="Genomic_DNA"/>
</dbReference>
<evidence type="ECO:0000259" key="1">
    <source>
        <dbReference type="PROSITE" id="PS50994"/>
    </source>
</evidence>
<proteinExistence type="predicted"/>